<feature type="transmembrane region" description="Helical" evidence="1">
    <location>
        <begin position="41"/>
        <end position="59"/>
    </location>
</feature>
<comment type="caution">
    <text evidence="2">The sequence shown here is derived from an EMBL/GenBank/DDBJ whole genome shotgun (WGS) entry which is preliminary data.</text>
</comment>
<keyword evidence="1" id="KW-0472">Membrane</keyword>
<sequence length="120" mass="14133">MDFFRKTLGGLKASYYIRHFIFGALISAIFIYFSLHNPHGYKTGNMIVFVINAFLYPYSRFVYETIVGFIMGQNVFFVNALLMLMVKMMTMLVCWFLSIFIAPLGLAYIYFYHTRAEKQR</sequence>
<evidence type="ECO:0000313" key="3">
    <source>
        <dbReference type="Proteomes" id="UP000017834"/>
    </source>
</evidence>
<name>A0ABP2ZSK2_ENTCL</name>
<keyword evidence="1" id="KW-0812">Transmembrane</keyword>
<organism evidence="2 3">
    <name type="scientific">Enterobacter cloacae S611</name>
    <dbReference type="NCBI Taxonomy" id="1399146"/>
    <lineage>
        <taxon>Bacteria</taxon>
        <taxon>Pseudomonadati</taxon>
        <taxon>Pseudomonadota</taxon>
        <taxon>Gammaproteobacteria</taxon>
        <taxon>Enterobacterales</taxon>
        <taxon>Enterobacteriaceae</taxon>
        <taxon>Enterobacter</taxon>
        <taxon>Enterobacter cloacae complex</taxon>
    </lineage>
</organism>
<protein>
    <submittedName>
        <fullName evidence="2">Membrane protein</fullName>
    </submittedName>
</protein>
<evidence type="ECO:0000256" key="1">
    <source>
        <dbReference type="SAM" id="Phobius"/>
    </source>
</evidence>
<gene>
    <name evidence="2" type="ORF">EDP2_1077</name>
</gene>
<reference evidence="2 3" key="1">
    <citation type="journal article" date="2014" name="Genome Announc.">
        <title>Draft Genome Sequence of Enterobacter cloacae Strain S611.</title>
        <authorList>
            <person name="Wang D."/>
            <person name="Han C.S."/>
            <person name="Dichosa A.E."/>
            <person name="Gleasner C.D."/>
            <person name="Johnson S.L."/>
            <person name="Daligault H.E."/>
            <person name="Davenport K.W."/>
            <person name="Li P.E."/>
            <person name="Pierson E.A."/>
            <person name="Pierson L.S.III."/>
        </authorList>
    </citation>
    <scope>NUCLEOTIDE SEQUENCE [LARGE SCALE GENOMIC DNA]</scope>
    <source>
        <strain evidence="2 3">S611</strain>
    </source>
</reference>
<keyword evidence="1" id="KW-1133">Transmembrane helix</keyword>
<dbReference type="EMBL" id="AXOM01000013">
    <property type="protein sequence ID" value="ESS59764.1"/>
    <property type="molecule type" value="Genomic_DNA"/>
</dbReference>
<accession>A0ABP2ZSK2</accession>
<feature type="transmembrane region" description="Helical" evidence="1">
    <location>
        <begin position="15"/>
        <end position="35"/>
    </location>
</feature>
<dbReference type="Proteomes" id="UP000017834">
    <property type="component" value="Unassembled WGS sequence"/>
</dbReference>
<proteinExistence type="predicted"/>
<keyword evidence="3" id="KW-1185">Reference proteome</keyword>
<feature type="transmembrane region" description="Helical" evidence="1">
    <location>
        <begin position="92"/>
        <end position="111"/>
    </location>
</feature>
<evidence type="ECO:0000313" key="2">
    <source>
        <dbReference type="EMBL" id="ESS59764.1"/>
    </source>
</evidence>